<dbReference type="EC" id="7.-.-.-" evidence="6"/>
<dbReference type="NCBIfam" id="TIGR01947">
    <property type="entry name" value="rnfG"/>
    <property type="match status" value="1"/>
</dbReference>
<comment type="subunit">
    <text evidence="6">The complex is composed of six subunits: RnfA, RnfB, RnfC, RnfD, RnfE and RnfG.</text>
</comment>
<keyword evidence="6" id="KW-1133">Transmembrane helix</keyword>
<dbReference type="PIRSF" id="PIRSF006091">
    <property type="entry name" value="E_trnsport_RnfG"/>
    <property type="match status" value="1"/>
</dbReference>
<keyword evidence="6" id="KW-0472">Membrane</keyword>
<comment type="similarity">
    <text evidence="6">Belongs to the RnfG family.</text>
</comment>
<keyword evidence="6" id="KW-1278">Translocase</keyword>
<keyword evidence="6" id="KW-0812">Transmembrane</keyword>
<name>A0ABU9TNU6_9GAMM</name>
<feature type="signal peptide" evidence="7">
    <location>
        <begin position="1"/>
        <end position="22"/>
    </location>
</feature>
<dbReference type="Pfam" id="PF04205">
    <property type="entry name" value="FMN_bind"/>
    <property type="match status" value="1"/>
</dbReference>
<dbReference type="NCBIfam" id="NF002519">
    <property type="entry name" value="PRK01908.1"/>
    <property type="match status" value="1"/>
</dbReference>
<evidence type="ECO:0000256" key="4">
    <source>
        <dbReference type="ARBA" id="ARBA00022643"/>
    </source>
</evidence>
<keyword evidence="5 6" id="KW-0249">Electron transport</keyword>
<dbReference type="RefSeq" id="WP_342853492.1">
    <property type="nucleotide sequence ID" value="NZ_JBBMRA010000001.1"/>
</dbReference>
<keyword evidence="2 6" id="KW-0597">Phosphoprotein</keyword>
<organism evidence="9 10">
    <name type="scientific">Neptuniibacter pectenicola</name>
    <dbReference type="NCBI Taxonomy" id="1806669"/>
    <lineage>
        <taxon>Bacteria</taxon>
        <taxon>Pseudomonadati</taxon>
        <taxon>Pseudomonadota</taxon>
        <taxon>Gammaproteobacteria</taxon>
        <taxon>Oceanospirillales</taxon>
        <taxon>Oceanospirillaceae</taxon>
        <taxon>Neptuniibacter</taxon>
    </lineage>
</organism>
<evidence type="ECO:0000313" key="9">
    <source>
        <dbReference type="EMBL" id="MEM5535066.1"/>
    </source>
</evidence>
<keyword evidence="10" id="KW-1185">Reference proteome</keyword>
<dbReference type="HAMAP" id="MF_00479">
    <property type="entry name" value="RsxG_RnfG"/>
    <property type="match status" value="1"/>
</dbReference>
<dbReference type="InterPro" id="IPR010209">
    <property type="entry name" value="Ion_transpt_RnfG/RsxG"/>
</dbReference>
<feature type="modified residue" description="FMN phosphoryl threonine" evidence="6">
    <location>
        <position position="178"/>
    </location>
</feature>
<keyword evidence="3 6" id="KW-0285">Flavoprotein</keyword>
<dbReference type="InterPro" id="IPR007329">
    <property type="entry name" value="FMN-bd"/>
</dbReference>
<keyword evidence="7" id="KW-0732">Signal</keyword>
<keyword evidence="4 6" id="KW-0288">FMN</keyword>
<evidence type="ECO:0000313" key="10">
    <source>
        <dbReference type="Proteomes" id="UP001449225"/>
    </source>
</evidence>
<reference evidence="9 10" key="1">
    <citation type="submission" date="2024-03" db="EMBL/GenBank/DDBJ databases">
        <title>Community enrichment and isolation of bacterial strains for fucoidan degradation.</title>
        <authorList>
            <person name="Sichert A."/>
        </authorList>
    </citation>
    <scope>NUCLEOTIDE SEQUENCE [LARGE SCALE GENOMIC DNA]</scope>
    <source>
        <strain evidence="9 10">AS76</strain>
    </source>
</reference>
<comment type="function">
    <text evidence="6">Part of a membrane-bound complex that couples electron transfer with translocation of ions across the membrane.</text>
</comment>
<dbReference type="Proteomes" id="UP001449225">
    <property type="component" value="Unassembled WGS sequence"/>
</dbReference>
<comment type="subcellular location">
    <subcellularLocation>
        <location evidence="6">Cell inner membrane</location>
        <topology evidence="6">Single-pass membrane protein</topology>
    </subcellularLocation>
</comment>
<dbReference type="SMART" id="SM00900">
    <property type="entry name" value="FMN_bind"/>
    <property type="match status" value="1"/>
</dbReference>
<sequence>MQMWSALRTSTFAISLFAVVCAAVIATTQVTTVDRIAQNERTQKAKALYDIIPRSSIENDLLEDTIQIVAPRLQGHSNPVSVYRARKDGRVTAVILPLVAPDGYSGAITLIAGVYADGSVAGVRVLTHKETPGLGDKVDIKKSNWIYNFNGLSKQGEKDSRWAVQKDGGDFDQFTGATITPRAVVGAVSRALDYFAQHRTELLDLTADESVEVTN</sequence>
<evidence type="ECO:0000256" key="3">
    <source>
        <dbReference type="ARBA" id="ARBA00022630"/>
    </source>
</evidence>
<evidence type="ECO:0000256" key="5">
    <source>
        <dbReference type="ARBA" id="ARBA00022982"/>
    </source>
</evidence>
<keyword evidence="6" id="KW-0997">Cell inner membrane</keyword>
<comment type="cofactor">
    <cofactor evidence="6">
        <name>FMN</name>
        <dbReference type="ChEBI" id="CHEBI:58210"/>
    </cofactor>
</comment>
<evidence type="ECO:0000256" key="6">
    <source>
        <dbReference type="HAMAP-Rule" id="MF_00479"/>
    </source>
</evidence>
<evidence type="ECO:0000256" key="7">
    <source>
        <dbReference type="SAM" id="SignalP"/>
    </source>
</evidence>
<dbReference type="PANTHER" id="PTHR36118:SF1">
    <property type="entry name" value="ION-TRANSLOCATING OXIDOREDUCTASE COMPLEX SUBUNIT G"/>
    <property type="match status" value="1"/>
</dbReference>
<dbReference type="PANTHER" id="PTHR36118">
    <property type="entry name" value="ION-TRANSLOCATING OXIDOREDUCTASE COMPLEX SUBUNIT G"/>
    <property type="match status" value="1"/>
</dbReference>
<feature type="domain" description="FMN-binding" evidence="8">
    <location>
        <begin position="103"/>
        <end position="195"/>
    </location>
</feature>
<evidence type="ECO:0000256" key="1">
    <source>
        <dbReference type="ARBA" id="ARBA00022448"/>
    </source>
</evidence>
<accession>A0ABU9TNU6</accession>
<proteinExistence type="inferred from homology"/>
<comment type="caution">
    <text evidence="9">The sequence shown here is derived from an EMBL/GenBank/DDBJ whole genome shotgun (WGS) entry which is preliminary data.</text>
</comment>
<evidence type="ECO:0000259" key="8">
    <source>
        <dbReference type="SMART" id="SM00900"/>
    </source>
</evidence>
<dbReference type="EMBL" id="JBBMRA010000001">
    <property type="protein sequence ID" value="MEM5535066.1"/>
    <property type="molecule type" value="Genomic_DNA"/>
</dbReference>
<gene>
    <name evidence="9" type="primary">rsxG</name>
    <name evidence="6" type="synonym">rnfG</name>
    <name evidence="9" type="ORF">WNY58_01555</name>
</gene>
<keyword evidence="1 6" id="KW-0813">Transport</keyword>
<evidence type="ECO:0000256" key="2">
    <source>
        <dbReference type="ARBA" id="ARBA00022553"/>
    </source>
</evidence>
<feature type="chain" id="PRO_5047378361" description="Ion-translocating oxidoreductase complex subunit G" evidence="7">
    <location>
        <begin position="23"/>
        <end position="215"/>
    </location>
</feature>
<keyword evidence="6" id="KW-1003">Cell membrane</keyword>
<protein>
    <recommendedName>
        <fullName evidence="6">Ion-translocating oxidoreductase complex subunit G</fullName>
        <ecNumber evidence="6">7.-.-.-</ecNumber>
    </recommendedName>
    <alternativeName>
        <fullName evidence="6">Rnf electron transport complex subunit G</fullName>
    </alternativeName>
</protein>